<proteinExistence type="predicted"/>
<comment type="caution">
    <text evidence="2">The sequence shown here is derived from an EMBL/GenBank/DDBJ whole genome shotgun (WGS) entry which is preliminary data.</text>
</comment>
<feature type="domain" description="FRG" evidence="1">
    <location>
        <begin position="12"/>
        <end position="119"/>
    </location>
</feature>
<dbReference type="SMART" id="SM00901">
    <property type="entry name" value="FRG"/>
    <property type="match status" value="1"/>
</dbReference>
<protein>
    <recommendedName>
        <fullName evidence="1">FRG domain-containing protein</fullName>
    </recommendedName>
</protein>
<dbReference type="EMBL" id="BARV01008176">
    <property type="protein sequence ID" value="GAI17013.1"/>
    <property type="molecule type" value="Genomic_DNA"/>
</dbReference>
<dbReference type="Pfam" id="PF08867">
    <property type="entry name" value="FRG"/>
    <property type="match status" value="1"/>
</dbReference>
<reference evidence="2" key="1">
    <citation type="journal article" date="2014" name="Front. Microbiol.">
        <title>High frequency of phylogenetically diverse reductive dehalogenase-homologous genes in deep subseafloor sedimentary metagenomes.</title>
        <authorList>
            <person name="Kawai M."/>
            <person name="Futagami T."/>
            <person name="Toyoda A."/>
            <person name="Takaki Y."/>
            <person name="Nishi S."/>
            <person name="Hori S."/>
            <person name="Arai W."/>
            <person name="Tsubouchi T."/>
            <person name="Morono Y."/>
            <person name="Uchiyama I."/>
            <person name="Ito T."/>
            <person name="Fujiyama A."/>
            <person name="Inagaki F."/>
            <person name="Takami H."/>
        </authorList>
    </citation>
    <scope>NUCLEOTIDE SEQUENCE</scope>
    <source>
        <strain evidence="2">Expedition CK06-06</strain>
    </source>
</reference>
<organism evidence="2">
    <name type="scientific">marine sediment metagenome</name>
    <dbReference type="NCBI Taxonomy" id="412755"/>
    <lineage>
        <taxon>unclassified sequences</taxon>
        <taxon>metagenomes</taxon>
        <taxon>ecological metagenomes</taxon>
    </lineage>
</organism>
<sequence length="252" mass="30478">KHHLWFDERHHLKYGIYFRGSHDYEYKLIPPIGRQVRKEKGEVSTYYNESQERDFLGRFRRRSYYHLQRTLNIWEVMFLGRHFGLPTRLLDWTSGMYVALYFACKGYKESEDYKDGAVWALVRQPKEAYDLNPFYNPPAKEGRLARDFRFLIKGVKLIYPFHVSPRMTAQASIFTIQDKPKVPLEKYPYNEYQREDFDIFHIRKWKVPKDRKKAIIEELEDIGIDEQTLFPDFQGLAEGIEQIEKIRRQRHS</sequence>
<dbReference type="InterPro" id="IPR014966">
    <property type="entry name" value="FRG-dom"/>
</dbReference>
<gene>
    <name evidence="2" type="ORF">S06H3_16519</name>
</gene>
<feature type="non-terminal residue" evidence="2">
    <location>
        <position position="1"/>
    </location>
</feature>
<evidence type="ECO:0000313" key="2">
    <source>
        <dbReference type="EMBL" id="GAI17013.1"/>
    </source>
</evidence>
<evidence type="ECO:0000259" key="1">
    <source>
        <dbReference type="SMART" id="SM00901"/>
    </source>
</evidence>
<accession>X1LD50</accession>
<name>X1LD50_9ZZZZ</name>
<dbReference type="AlphaFoldDB" id="X1LD50"/>